<evidence type="ECO:0000313" key="2">
    <source>
        <dbReference type="Proteomes" id="UP001597214"/>
    </source>
</evidence>
<name>A0ABW4LM95_9BACI</name>
<protein>
    <submittedName>
        <fullName evidence="1">Uncharacterized protein</fullName>
    </submittedName>
</protein>
<dbReference type="EMBL" id="JBHUEM010000005">
    <property type="protein sequence ID" value="MFD1736264.1"/>
    <property type="molecule type" value="Genomic_DNA"/>
</dbReference>
<comment type="caution">
    <text evidence="1">The sequence shown here is derived from an EMBL/GenBank/DDBJ whole genome shotgun (WGS) entry which is preliminary data.</text>
</comment>
<gene>
    <name evidence="1" type="ORF">ACFSCX_06755</name>
</gene>
<dbReference type="RefSeq" id="WP_377927412.1">
    <property type="nucleotide sequence ID" value="NZ_JBHUEM010000005.1"/>
</dbReference>
<dbReference type="Proteomes" id="UP001597214">
    <property type="component" value="Unassembled WGS sequence"/>
</dbReference>
<organism evidence="1 2">
    <name type="scientific">Bacillus salitolerans</name>
    <dbReference type="NCBI Taxonomy" id="1437434"/>
    <lineage>
        <taxon>Bacteria</taxon>
        <taxon>Bacillati</taxon>
        <taxon>Bacillota</taxon>
        <taxon>Bacilli</taxon>
        <taxon>Bacillales</taxon>
        <taxon>Bacillaceae</taxon>
        <taxon>Bacillus</taxon>
    </lineage>
</organism>
<reference evidence="2" key="1">
    <citation type="journal article" date="2019" name="Int. J. Syst. Evol. Microbiol.">
        <title>The Global Catalogue of Microorganisms (GCM) 10K type strain sequencing project: providing services to taxonomists for standard genome sequencing and annotation.</title>
        <authorList>
            <consortium name="The Broad Institute Genomics Platform"/>
            <consortium name="The Broad Institute Genome Sequencing Center for Infectious Disease"/>
            <person name="Wu L."/>
            <person name="Ma J."/>
        </authorList>
    </citation>
    <scope>NUCLEOTIDE SEQUENCE [LARGE SCALE GENOMIC DNA]</scope>
    <source>
        <strain evidence="2">CCUG 49339</strain>
    </source>
</reference>
<sequence length="114" mass="13498">MNFSIEKLCEELQKYKKKEESLETEQLGFPQVVKYVWEDTSTTNIDFDSFTIEDVNKASYELAAIPLQWDDGGENFTCDPTNAYMQYHLISEVLWTMLNTEQKRYLPDKDDFFI</sequence>
<accession>A0ABW4LM95</accession>
<keyword evidence="2" id="KW-1185">Reference proteome</keyword>
<proteinExistence type="predicted"/>
<evidence type="ECO:0000313" key="1">
    <source>
        <dbReference type="EMBL" id="MFD1736264.1"/>
    </source>
</evidence>